<dbReference type="EMBL" id="CH916372">
    <property type="protein sequence ID" value="EDV99079.1"/>
    <property type="molecule type" value="Genomic_DNA"/>
</dbReference>
<evidence type="ECO:0000313" key="3">
    <source>
        <dbReference type="EMBL" id="EDV99079.1"/>
    </source>
</evidence>
<gene>
    <name evidence="3" type="primary">Dgri\GH13235</name>
    <name evidence="3" type="ORF">Dgri_GH13235</name>
</gene>
<sequence length="220" mass="26391">MNPVCLTDINKPECQTWMKEVCARCRKLLNRHAGEFTLFDETPAVYKDVLDMTFNDCSKLKHLLQLEVAAIHKREILSNFTWWQKLLLILVYIGIVVLFVLVFRYCRKAYQAGAQQFDEESAKPPTPPTEKAQPPRQKSEKRKKSLKSWLHYRCRPIFVHNEAALRRQQAKYKEVEANREEHTQKNIDKWTKAREKVERKRQFQRDTIKMMEQQKKQERR</sequence>
<feature type="region of interest" description="Disordered" evidence="1">
    <location>
        <begin position="198"/>
        <end position="220"/>
    </location>
</feature>
<dbReference type="KEGG" id="dgr:6566545"/>
<proteinExistence type="predicted"/>
<dbReference type="AlphaFoldDB" id="B4JQ99"/>
<accession>B4JQ99</accession>
<feature type="transmembrane region" description="Helical" evidence="2">
    <location>
        <begin position="82"/>
        <end position="103"/>
    </location>
</feature>
<keyword evidence="2" id="KW-1133">Transmembrane helix</keyword>
<dbReference type="Proteomes" id="UP000001070">
    <property type="component" value="Unassembled WGS sequence"/>
</dbReference>
<dbReference type="OMA" id="CKSWMRR"/>
<keyword evidence="4" id="KW-1185">Reference proteome</keyword>
<dbReference type="PhylomeDB" id="B4JQ99"/>
<evidence type="ECO:0000256" key="1">
    <source>
        <dbReference type="SAM" id="MobiDB-lite"/>
    </source>
</evidence>
<keyword evidence="2" id="KW-0472">Membrane</keyword>
<evidence type="ECO:0000256" key="2">
    <source>
        <dbReference type="SAM" id="Phobius"/>
    </source>
</evidence>
<keyword evidence="2" id="KW-0812">Transmembrane</keyword>
<feature type="region of interest" description="Disordered" evidence="1">
    <location>
        <begin position="116"/>
        <end position="142"/>
    </location>
</feature>
<protein>
    <submittedName>
        <fullName evidence="3">GH13235</fullName>
    </submittedName>
</protein>
<dbReference type="InParanoid" id="B4JQ99"/>
<reference evidence="3 4" key="1">
    <citation type="journal article" date="2007" name="Nature">
        <title>Evolution of genes and genomes on the Drosophila phylogeny.</title>
        <authorList>
            <consortium name="Drosophila 12 Genomes Consortium"/>
            <person name="Clark A.G."/>
            <person name="Eisen M.B."/>
            <person name="Smith D.R."/>
            <person name="Bergman C.M."/>
            <person name="Oliver B."/>
            <person name="Markow T.A."/>
            <person name="Kaufman T.C."/>
            <person name="Kellis M."/>
            <person name="Gelbart W."/>
            <person name="Iyer V.N."/>
            <person name="Pollard D.A."/>
            <person name="Sackton T.B."/>
            <person name="Larracuente A.M."/>
            <person name="Singh N.D."/>
            <person name="Abad J.P."/>
            <person name="Abt D.N."/>
            <person name="Adryan B."/>
            <person name="Aguade M."/>
            <person name="Akashi H."/>
            <person name="Anderson W.W."/>
            <person name="Aquadro C.F."/>
            <person name="Ardell D.H."/>
            <person name="Arguello R."/>
            <person name="Artieri C.G."/>
            <person name="Barbash D.A."/>
            <person name="Barker D."/>
            <person name="Barsanti P."/>
            <person name="Batterham P."/>
            <person name="Batzoglou S."/>
            <person name="Begun D."/>
            <person name="Bhutkar A."/>
            <person name="Blanco E."/>
            <person name="Bosak S.A."/>
            <person name="Bradley R.K."/>
            <person name="Brand A.D."/>
            <person name="Brent M.R."/>
            <person name="Brooks A.N."/>
            <person name="Brown R.H."/>
            <person name="Butlin R.K."/>
            <person name="Caggese C."/>
            <person name="Calvi B.R."/>
            <person name="Bernardo de Carvalho A."/>
            <person name="Caspi A."/>
            <person name="Castrezana S."/>
            <person name="Celniker S.E."/>
            <person name="Chang J.L."/>
            <person name="Chapple C."/>
            <person name="Chatterji S."/>
            <person name="Chinwalla A."/>
            <person name="Civetta A."/>
            <person name="Clifton S.W."/>
            <person name="Comeron J.M."/>
            <person name="Costello J.C."/>
            <person name="Coyne J.A."/>
            <person name="Daub J."/>
            <person name="David R.G."/>
            <person name="Delcher A.L."/>
            <person name="Delehaunty K."/>
            <person name="Do C.B."/>
            <person name="Ebling H."/>
            <person name="Edwards K."/>
            <person name="Eickbush T."/>
            <person name="Evans J.D."/>
            <person name="Filipski A."/>
            <person name="Findeiss S."/>
            <person name="Freyhult E."/>
            <person name="Fulton L."/>
            <person name="Fulton R."/>
            <person name="Garcia A.C."/>
            <person name="Gardiner A."/>
            <person name="Garfield D.A."/>
            <person name="Garvin B.E."/>
            <person name="Gibson G."/>
            <person name="Gilbert D."/>
            <person name="Gnerre S."/>
            <person name="Godfrey J."/>
            <person name="Good R."/>
            <person name="Gotea V."/>
            <person name="Gravely B."/>
            <person name="Greenberg A.J."/>
            <person name="Griffiths-Jones S."/>
            <person name="Gross S."/>
            <person name="Guigo R."/>
            <person name="Gustafson E.A."/>
            <person name="Haerty W."/>
            <person name="Hahn M.W."/>
            <person name="Halligan D.L."/>
            <person name="Halpern A.L."/>
            <person name="Halter G.M."/>
            <person name="Han M.V."/>
            <person name="Heger A."/>
            <person name="Hillier L."/>
            <person name="Hinrichs A.S."/>
            <person name="Holmes I."/>
            <person name="Hoskins R.A."/>
            <person name="Hubisz M.J."/>
            <person name="Hultmark D."/>
            <person name="Huntley M.A."/>
            <person name="Jaffe D.B."/>
            <person name="Jagadeeshan S."/>
            <person name="Jeck W.R."/>
            <person name="Johnson J."/>
            <person name="Jones C.D."/>
            <person name="Jordan W.C."/>
            <person name="Karpen G.H."/>
            <person name="Kataoka E."/>
            <person name="Keightley P.D."/>
            <person name="Kheradpour P."/>
            <person name="Kirkness E.F."/>
            <person name="Koerich L.B."/>
            <person name="Kristiansen K."/>
            <person name="Kudrna D."/>
            <person name="Kulathinal R.J."/>
            <person name="Kumar S."/>
            <person name="Kwok R."/>
            <person name="Lander E."/>
            <person name="Langley C.H."/>
            <person name="Lapoint R."/>
            <person name="Lazzaro B.P."/>
            <person name="Lee S.J."/>
            <person name="Levesque L."/>
            <person name="Li R."/>
            <person name="Lin C.F."/>
            <person name="Lin M.F."/>
            <person name="Lindblad-Toh K."/>
            <person name="Llopart A."/>
            <person name="Long M."/>
            <person name="Low L."/>
            <person name="Lozovsky E."/>
            <person name="Lu J."/>
            <person name="Luo M."/>
            <person name="Machado C.A."/>
            <person name="Makalowski W."/>
            <person name="Marzo M."/>
            <person name="Matsuda M."/>
            <person name="Matzkin L."/>
            <person name="McAllister B."/>
            <person name="McBride C.S."/>
            <person name="McKernan B."/>
            <person name="McKernan K."/>
            <person name="Mendez-Lago M."/>
            <person name="Minx P."/>
            <person name="Mollenhauer M.U."/>
            <person name="Montooth K."/>
            <person name="Mount S.M."/>
            <person name="Mu X."/>
            <person name="Myers E."/>
            <person name="Negre B."/>
            <person name="Newfeld S."/>
            <person name="Nielsen R."/>
            <person name="Noor M.A."/>
            <person name="O'Grady P."/>
            <person name="Pachter L."/>
            <person name="Papaceit M."/>
            <person name="Parisi M.J."/>
            <person name="Parisi M."/>
            <person name="Parts L."/>
            <person name="Pedersen J.S."/>
            <person name="Pesole G."/>
            <person name="Phillippy A.M."/>
            <person name="Ponting C.P."/>
            <person name="Pop M."/>
            <person name="Porcelli D."/>
            <person name="Powell J.R."/>
            <person name="Prohaska S."/>
            <person name="Pruitt K."/>
            <person name="Puig M."/>
            <person name="Quesneville H."/>
            <person name="Ram K.R."/>
            <person name="Rand D."/>
            <person name="Rasmussen M.D."/>
            <person name="Reed L.K."/>
            <person name="Reenan R."/>
            <person name="Reily A."/>
            <person name="Remington K.A."/>
            <person name="Rieger T.T."/>
            <person name="Ritchie M.G."/>
            <person name="Robin C."/>
            <person name="Rogers Y.H."/>
            <person name="Rohde C."/>
            <person name="Rozas J."/>
            <person name="Rubenfield M.J."/>
            <person name="Ruiz A."/>
            <person name="Russo S."/>
            <person name="Salzberg S.L."/>
            <person name="Sanchez-Gracia A."/>
            <person name="Saranga D.J."/>
            <person name="Sato H."/>
            <person name="Schaeffer S.W."/>
            <person name="Schatz M.C."/>
            <person name="Schlenke T."/>
            <person name="Schwartz R."/>
            <person name="Segarra C."/>
            <person name="Singh R.S."/>
            <person name="Sirot L."/>
            <person name="Sirota M."/>
            <person name="Sisneros N.B."/>
            <person name="Smith C.D."/>
            <person name="Smith T.F."/>
            <person name="Spieth J."/>
            <person name="Stage D.E."/>
            <person name="Stark A."/>
            <person name="Stephan W."/>
            <person name="Strausberg R.L."/>
            <person name="Strempel S."/>
            <person name="Sturgill D."/>
            <person name="Sutton G."/>
            <person name="Sutton G.G."/>
            <person name="Tao W."/>
            <person name="Teichmann S."/>
            <person name="Tobari Y.N."/>
            <person name="Tomimura Y."/>
            <person name="Tsolas J.M."/>
            <person name="Valente V.L."/>
            <person name="Venter E."/>
            <person name="Venter J.C."/>
            <person name="Vicario S."/>
            <person name="Vieira F.G."/>
            <person name="Vilella A.J."/>
            <person name="Villasante A."/>
            <person name="Walenz B."/>
            <person name="Wang J."/>
            <person name="Wasserman M."/>
            <person name="Watts T."/>
            <person name="Wilson D."/>
            <person name="Wilson R.K."/>
            <person name="Wing R.A."/>
            <person name="Wolfner M.F."/>
            <person name="Wong A."/>
            <person name="Wong G.K."/>
            <person name="Wu C.I."/>
            <person name="Wu G."/>
            <person name="Yamamoto D."/>
            <person name="Yang H.P."/>
            <person name="Yang S.P."/>
            <person name="Yorke J.A."/>
            <person name="Yoshida K."/>
            <person name="Zdobnov E."/>
            <person name="Zhang P."/>
            <person name="Zhang Y."/>
            <person name="Zimin A.V."/>
            <person name="Baldwin J."/>
            <person name="Abdouelleil A."/>
            <person name="Abdulkadir J."/>
            <person name="Abebe A."/>
            <person name="Abera B."/>
            <person name="Abreu J."/>
            <person name="Acer S.C."/>
            <person name="Aftuck L."/>
            <person name="Alexander A."/>
            <person name="An P."/>
            <person name="Anderson E."/>
            <person name="Anderson S."/>
            <person name="Arachi H."/>
            <person name="Azer M."/>
            <person name="Bachantsang P."/>
            <person name="Barry A."/>
            <person name="Bayul T."/>
            <person name="Berlin A."/>
            <person name="Bessette D."/>
            <person name="Bloom T."/>
            <person name="Blye J."/>
            <person name="Boguslavskiy L."/>
            <person name="Bonnet C."/>
            <person name="Boukhgalter B."/>
            <person name="Bourzgui I."/>
            <person name="Brown A."/>
            <person name="Cahill P."/>
            <person name="Channer S."/>
            <person name="Cheshatsang Y."/>
            <person name="Chuda L."/>
            <person name="Citroen M."/>
            <person name="Collymore A."/>
            <person name="Cooke P."/>
            <person name="Costello M."/>
            <person name="D'Aco K."/>
            <person name="Daza R."/>
            <person name="De Haan G."/>
            <person name="DeGray S."/>
            <person name="DeMaso C."/>
            <person name="Dhargay N."/>
            <person name="Dooley K."/>
            <person name="Dooley E."/>
            <person name="Doricent M."/>
            <person name="Dorje P."/>
            <person name="Dorjee K."/>
            <person name="Dupes A."/>
            <person name="Elong R."/>
            <person name="Falk J."/>
            <person name="Farina A."/>
            <person name="Faro S."/>
            <person name="Ferguson D."/>
            <person name="Fisher S."/>
            <person name="Foley C.D."/>
            <person name="Franke A."/>
            <person name="Friedrich D."/>
            <person name="Gadbois L."/>
            <person name="Gearin G."/>
            <person name="Gearin C.R."/>
            <person name="Giannoukos G."/>
            <person name="Goode T."/>
            <person name="Graham J."/>
            <person name="Grandbois E."/>
            <person name="Grewal S."/>
            <person name="Gyaltsen K."/>
            <person name="Hafez N."/>
            <person name="Hagos B."/>
            <person name="Hall J."/>
            <person name="Henson C."/>
            <person name="Hollinger A."/>
            <person name="Honan T."/>
            <person name="Huard M.D."/>
            <person name="Hughes L."/>
            <person name="Hurhula B."/>
            <person name="Husby M.E."/>
            <person name="Kamat A."/>
            <person name="Kanga B."/>
            <person name="Kashin S."/>
            <person name="Khazanovich D."/>
            <person name="Kisner P."/>
            <person name="Lance K."/>
            <person name="Lara M."/>
            <person name="Lee W."/>
            <person name="Lennon N."/>
            <person name="Letendre F."/>
            <person name="LeVine R."/>
            <person name="Lipovsky A."/>
            <person name="Liu X."/>
            <person name="Liu J."/>
            <person name="Liu S."/>
            <person name="Lokyitsang T."/>
            <person name="Lokyitsang Y."/>
            <person name="Lubonja R."/>
            <person name="Lui A."/>
            <person name="MacDonald P."/>
            <person name="Magnisalis V."/>
            <person name="Maru K."/>
            <person name="Matthews C."/>
            <person name="McCusker W."/>
            <person name="McDonough S."/>
            <person name="Mehta T."/>
            <person name="Meldrim J."/>
            <person name="Meneus L."/>
            <person name="Mihai O."/>
            <person name="Mihalev A."/>
            <person name="Mihova T."/>
            <person name="Mittelman R."/>
            <person name="Mlenga V."/>
            <person name="Montmayeur A."/>
            <person name="Mulrain L."/>
            <person name="Navidi A."/>
            <person name="Naylor J."/>
            <person name="Negash T."/>
            <person name="Nguyen T."/>
            <person name="Nguyen N."/>
            <person name="Nicol R."/>
            <person name="Norbu C."/>
            <person name="Norbu N."/>
            <person name="Novod N."/>
            <person name="O'Neill B."/>
            <person name="Osman S."/>
            <person name="Markiewicz E."/>
            <person name="Oyono O.L."/>
            <person name="Patti C."/>
            <person name="Phunkhang P."/>
            <person name="Pierre F."/>
            <person name="Priest M."/>
            <person name="Raghuraman S."/>
            <person name="Rege F."/>
            <person name="Reyes R."/>
            <person name="Rise C."/>
            <person name="Rogov P."/>
            <person name="Ross K."/>
            <person name="Ryan E."/>
            <person name="Settipalli S."/>
            <person name="Shea T."/>
            <person name="Sherpa N."/>
            <person name="Shi L."/>
            <person name="Shih D."/>
            <person name="Sparrow T."/>
            <person name="Spaulding J."/>
            <person name="Stalker J."/>
            <person name="Stange-Thomann N."/>
            <person name="Stavropoulos S."/>
            <person name="Stone C."/>
            <person name="Strader C."/>
            <person name="Tesfaye S."/>
            <person name="Thomson T."/>
            <person name="Thoulutsang Y."/>
            <person name="Thoulutsang D."/>
            <person name="Topham K."/>
            <person name="Topping I."/>
            <person name="Tsamla T."/>
            <person name="Vassiliev H."/>
            <person name="Vo A."/>
            <person name="Wangchuk T."/>
            <person name="Wangdi T."/>
            <person name="Weiand M."/>
            <person name="Wilkinson J."/>
            <person name="Wilson A."/>
            <person name="Yadav S."/>
            <person name="Young G."/>
            <person name="Yu Q."/>
            <person name="Zembek L."/>
            <person name="Zhong D."/>
            <person name="Zimmer A."/>
            <person name="Zwirko Z."/>
            <person name="Jaffe D.B."/>
            <person name="Alvarez P."/>
            <person name="Brockman W."/>
            <person name="Butler J."/>
            <person name="Chin C."/>
            <person name="Gnerre S."/>
            <person name="Grabherr M."/>
            <person name="Kleber M."/>
            <person name="Mauceli E."/>
            <person name="MacCallum I."/>
        </authorList>
    </citation>
    <scope>NUCLEOTIDE SEQUENCE [LARGE SCALE GENOMIC DNA]</scope>
    <source>
        <strain evidence="4">Tucson 15287-2541.00</strain>
    </source>
</reference>
<organism evidence="4">
    <name type="scientific">Drosophila grimshawi</name>
    <name type="common">Hawaiian fruit fly</name>
    <name type="synonym">Idiomyia grimshawi</name>
    <dbReference type="NCBI Taxonomy" id="7222"/>
    <lineage>
        <taxon>Eukaryota</taxon>
        <taxon>Metazoa</taxon>
        <taxon>Ecdysozoa</taxon>
        <taxon>Arthropoda</taxon>
        <taxon>Hexapoda</taxon>
        <taxon>Insecta</taxon>
        <taxon>Pterygota</taxon>
        <taxon>Neoptera</taxon>
        <taxon>Endopterygota</taxon>
        <taxon>Diptera</taxon>
        <taxon>Brachycera</taxon>
        <taxon>Muscomorpha</taxon>
        <taxon>Ephydroidea</taxon>
        <taxon>Drosophilidae</taxon>
        <taxon>Drosophila</taxon>
        <taxon>Hawaiian Drosophila</taxon>
    </lineage>
</organism>
<evidence type="ECO:0000313" key="4">
    <source>
        <dbReference type="Proteomes" id="UP000001070"/>
    </source>
</evidence>
<dbReference type="eggNOG" id="ENOG502T6RX">
    <property type="taxonomic scope" value="Eukaryota"/>
</dbReference>
<dbReference type="OrthoDB" id="7859554at2759"/>
<name>B4JQ99_DROGR</name>
<dbReference type="HOGENOM" id="CLU_1295576_0_0_1"/>